<dbReference type="PROSITE" id="PS00501">
    <property type="entry name" value="SPASE_I_1"/>
    <property type="match status" value="1"/>
</dbReference>
<organism evidence="7 8">
    <name type="scientific">Sulfurimicrobium lacus</name>
    <dbReference type="NCBI Taxonomy" id="2715678"/>
    <lineage>
        <taxon>Bacteria</taxon>
        <taxon>Pseudomonadati</taxon>
        <taxon>Pseudomonadota</taxon>
        <taxon>Betaproteobacteria</taxon>
        <taxon>Nitrosomonadales</taxon>
        <taxon>Sulfuricellaceae</taxon>
        <taxon>Sulfurimicrobium</taxon>
    </lineage>
</organism>
<dbReference type="InterPro" id="IPR010982">
    <property type="entry name" value="Lambda_DNA-bd_dom_sf"/>
</dbReference>
<protein>
    <recommendedName>
        <fullName evidence="6">HTH cro/C1-type domain-containing protein</fullName>
    </recommendedName>
</protein>
<dbReference type="KEGG" id="slac:SKTS_19230"/>
<feature type="domain" description="HTH cro/C1-type" evidence="6">
    <location>
        <begin position="7"/>
        <end position="60"/>
    </location>
</feature>
<dbReference type="GO" id="GO:0016020">
    <property type="term" value="C:membrane"/>
    <property type="evidence" value="ECO:0007669"/>
    <property type="project" value="InterPro"/>
</dbReference>
<keyword evidence="2" id="KW-0378">Hydrolase</keyword>
<dbReference type="PROSITE" id="PS50943">
    <property type="entry name" value="HTH_CROC1"/>
    <property type="match status" value="1"/>
</dbReference>
<sequence length="217" mass="23847">MNVGNAIRQLREERAMTQAELAEKIGTDKGNVSRMEQKGQGTIEKVAEVATALGVRVSDIFVQAEGRANRVPVPRDAIDIPLLNASASMGVGEVRPSDDVVVDTLRLKKHWIAENIKPITTPGNLRFIHALGDSMTPTLLSGDILLVDTGVREIAVDGIYVLEAHERLFIKRVRQRLDGAYEITSDNPTVKTVDILNGDHEVGILGRAVWVWNGRRL</sequence>
<accession>A0A6F8VD58</accession>
<dbReference type="Gene3D" id="2.10.109.10">
    <property type="entry name" value="Umud Fragment, subunit A"/>
    <property type="match status" value="1"/>
</dbReference>
<evidence type="ECO:0000259" key="6">
    <source>
        <dbReference type="PROSITE" id="PS50943"/>
    </source>
</evidence>
<evidence type="ECO:0000256" key="4">
    <source>
        <dbReference type="ARBA" id="ARBA00023125"/>
    </source>
</evidence>
<gene>
    <name evidence="7" type="ORF">SKTS_19230</name>
</gene>
<dbReference type="CDD" id="cd06529">
    <property type="entry name" value="S24_LexA-like"/>
    <property type="match status" value="1"/>
</dbReference>
<dbReference type="SUPFAM" id="SSF47413">
    <property type="entry name" value="lambda repressor-like DNA-binding domains"/>
    <property type="match status" value="1"/>
</dbReference>
<dbReference type="SMART" id="SM00530">
    <property type="entry name" value="HTH_XRE"/>
    <property type="match status" value="1"/>
</dbReference>
<evidence type="ECO:0000256" key="2">
    <source>
        <dbReference type="ARBA" id="ARBA00022801"/>
    </source>
</evidence>
<keyword evidence="3" id="KW-0805">Transcription regulation</keyword>
<dbReference type="GO" id="GO:0004252">
    <property type="term" value="F:serine-type endopeptidase activity"/>
    <property type="evidence" value="ECO:0007669"/>
    <property type="project" value="InterPro"/>
</dbReference>
<dbReference type="Proteomes" id="UP000502260">
    <property type="component" value="Chromosome"/>
</dbReference>
<keyword evidence="1" id="KW-0645">Protease</keyword>
<dbReference type="SUPFAM" id="SSF51306">
    <property type="entry name" value="LexA/Signal peptidase"/>
    <property type="match status" value="1"/>
</dbReference>
<dbReference type="Pfam" id="PF00717">
    <property type="entry name" value="Peptidase_S24"/>
    <property type="match status" value="1"/>
</dbReference>
<dbReference type="InterPro" id="IPR015927">
    <property type="entry name" value="Peptidase_S24_S26A/B/C"/>
</dbReference>
<evidence type="ECO:0000313" key="8">
    <source>
        <dbReference type="Proteomes" id="UP000502260"/>
    </source>
</evidence>
<dbReference type="PANTHER" id="PTHR40661:SF3">
    <property type="entry name" value="FELS-1 PROPHAGE TRANSCRIPTIONAL REGULATOR"/>
    <property type="match status" value="1"/>
</dbReference>
<dbReference type="Gene3D" id="1.10.260.40">
    <property type="entry name" value="lambda repressor-like DNA-binding domains"/>
    <property type="match status" value="1"/>
</dbReference>
<dbReference type="GO" id="GO:0003677">
    <property type="term" value="F:DNA binding"/>
    <property type="evidence" value="ECO:0007669"/>
    <property type="project" value="UniProtKB-KW"/>
</dbReference>
<dbReference type="Pfam" id="PF01381">
    <property type="entry name" value="HTH_3"/>
    <property type="match status" value="1"/>
</dbReference>
<keyword evidence="5" id="KW-0804">Transcription</keyword>
<dbReference type="InterPro" id="IPR039418">
    <property type="entry name" value="LexA-like"/>
</dbReference>
<dbReference type="GO" id="GO:0006508">
    <property type="term" value="P:proteolysis"/>
    <property type="evidence" value="ECO:0007669"/>
    <property type="project" value="UniProtKB-KW"/>
</dbReference>
<dbReference type="InterPro" id="IPR001387">
    <property type="entry name" value="Cro/C1-type_HTH"/>
</dbReference>
<proteinExistence type="predicted"/>
<dbReference type="EMBL" id="AP022853">
    <property type="protein sequence ID" value="BCB27037.1"/>
    <property type="molecule type" value="Genomic_DNA"/>
</dbReference>
<keyword evidence="8" id="KW-1185">Reference proteome</keyword>
<keyword evidence="4" id="KW-0238">DNA-binding</keyword>
<dbReference type="InterPro" id="IPR019756">
    <property type="entry name" value="Pept_S26A_signal_pept_1_Ser-AS"/>
</dbReference>
<evidence type="ECO:0000256" key="5">
    <source>
        <dbReference type="ARBA" id="ARBA00023163"/>
    </source>
</evidence>
<reference evidence="8" key="1">
    <citation type="submission" date="2020-03" db="EMBL/GenBank/DDBJ databases">
        <title>Complete genome sequence of sulfur-oxidizing bacterium skT11.</title>
        <authorList>
            <person name="Kanda M."/>
            <person name="Kojima H."/>
            <person name="Fukui M."/>
        </authorList>
    </citation>
    <scope>NUCLEOTIDE SEQUENCE [LARGE SCALE GENOMIC DNA]</scope>
    <source>
        <strain evidence="8">skT11</strain>
    </source>
</reference>
<evidence type="ECO:0000256" key="1">
    <source>
        <dbReference type="ARBA" id="ARBA00022670"/>
    </source>
</evidence>
<dbReference type="AlphaFoldDB" id="A0A6F8VD58"/>
<dbReference type="InterPro" id="IPR036286">
    <property type="entry name" value="LexA/Signal_pep-like_sf"/>
</dbReference>
<name>A0A6F8VD58_9PROT</name>
<evidence type="ECO:0000313" key="7">
    <source>
        <dbReference type="EMBL" id="BCB27037.1"/>
    </source>
</evidence>
<dbReference type="RefSeq" id="WP_198420339.1">
    <property type="nucleotide sequence ID" value="NZ_AP022853.1"/>
</dbReference>
<evidence type="ECO:0000256" key="3">
    <source>
        <dbReference type="ARBA" id="ARBA00023015"/>
    </source>
</evidence>
<dbReference type="PANTHER" id="PTHR40661">
    <property type="match status" value="1"/>
</dbReference>
<dbReference type="CDD" id="cd00093">
    <property type="entry name" value="HTH_XRE"/>
    <property type="match status" value="1"/>
</dbReference>